<reference evidence="3 4" key="1">
    <citation type="submission" date="2016-10" db="EMBL/GenBank/DDBJ databases">
        <authorList>
            <person name="de Groot N.N."/>
        </authorList>
    </citation>
    <scope>NUCLEOTIDE SEQUENCE [LARGE SCALE GENOMIC DNA]</scope>
    <source>
        <strain evidence="3 4">CGMCC 1.5012</strain>
    </source>
</reference>
<evidence type="ECO:0000256" key="1">
    <source>
        <dbReference type="ARBA" id="ARBA00022980"/>
    </source>
</evidence>
<dbReference type="GO" id="GO:1990904">
    <property type="term" value="C:ribonucleoprotein complex"/>
    <property type="evidence" value="ECO:0007669"/>
    <property type="project" value="UniProtKB-KW"/>
</dbReference>
<dbReference type="AlphaFoldDB" id="A0A1G9XJ23"/>
<sequence>MLIEKGMIVKSVAGHDQNRFYVVISADGINARIADGKVRPLEKPKSKKVKHLAATTARVDAEAITTNRQLRQVLAAYNNGRREENIE</sequence>
<dbReference type="SUPFAM" id="SSF50104">
    <property type="entry name" value="Translation proteins SH3-like domain"/>
    <property type="match status" value="1"/>
</dbReference>
<dbReference type="STRING" id="258515.SAMN05192585_10895"/>
<dbReference type="OrthoDB" id="1683515at2"/>
<gene>
    <name evidence="3" type="ORF">SAMN05192585_10895</name>
</gene>
<dbReference type="InterPro" id="IPR008991">
    <property type="entry name" value="Translation_prot_SH3-like_sf"/>
</dbReference>
<evidence type="ECO:0000313" key="4">
    <source>
        <dbReference type="Proteomes" id="UP000199182"/>
    </source>
</evidence>
<dbReference type="GO" id="GO:0005840">
    <property type="term" value="C:ribosome"/>
    <property type="evidence" value="ECO:0007669"/>
    <property type="project" value="UniProtKB-KW"/>
</dbReference>
<dbReference type="Proteomes" id="UP000199182">
    <property type="component" value="Unassembled WGS sequence"/>
</dbReference>
<dbReference type="CDD" id="cd06088">
    <property type="entry name" value="KOW_RPL14"/>
    <property type="match status" value="1"/>
</dbReference>
<dbReference type="InterPro" id="IPR041985">
    <property type="entry name" value="Ribosomal_eL14_KOW"/>
</dbReference>
<evidence type="ECO:0000256" key="2">
    <source>
        <dbReference type="ARBA" id="ARBA00023274"/>
    </source>
</evidence>
<keyword evidence="2" id="KW-0687">Ribonucleoprotein</keyword>
<keyword evidence="1" id="KW-0689">Ribosomal protein</keyword>
<proteinExistence type="predicted"/>
<organism evidence="3 4">
    <name type="scientific">Acetanaerobacterium elongatum</name>
    <dbReference type="NCBI Taxonomy" id="258515"/>
    <lineage>
        <taxon>Bacteria</taxon>
        <taxon>Bacillati</taxon>
        <taxon>Bacillota</taxon>
        <taxon>Clostridia</taxon>
        <taxon>Eubacteriales</taxon>
        <taxon>Oscillospiraceae</taxon>
        <taxon>Acetanaerobacterium</taxon>
    </lineage>
</organism>
<evidence type="ECO:0000313" key="3">
    <source>
        <dbReference type="EMBL" id="SDM96832.1"/>
    </source>
</evidence>
<protein>
    <recommendedName>
        <fullName evidence="5">Ribosomal protein L14E/L6E/L27E</fullName>
    </recommendedName>
</protein>
<dbReference type="EMBL" id="FNID01000008">
    <property type="protein sequence ID" value="SDM96832.1"/>
    <property type="molecule type" value="Genomic_DNA"/>
</dbReference>
<name>A0A1G9XJ23_9FIRM</name>
<keyword evidence="4" id="KW-1185">Reference proteome</keyword>
<accession>A0A1G9XJ23</accession>
<dbReference type="RefSeq" id="WP_092638847.1">
    <property type="nucleotide sequence ID" value="NZ_FNID01000008.1"/>
</dbReference>
<evidence type="ECO:0008006" key="5">
    <source>
        <dbReference type="Google" id="ProtNLM"/>
    </source>
</evidence>